<dbReference type="CDD" id="cd01563">
    <property type="entry name" value="Thr-synth_1"/>
    <property type="match status" value="1"/>
</dbReference>
<feature type="domain" description="Tryptophan synthase beta chain-like PALP" evidence="9">
    <location>
        <begin position="79"/>
        <end position="383"/>
    </location>
</feature>
<evidence type="ECO:0000256" key="5">
    <source>
        <dbReference type="ARBA" id="ARBA00023239"/>
    </source>
</evidence>
<accession>A0ABU3P261</accession>
<dbReference type="InterPro" id="IPR050147">
    <property type="entry name" value="Ser/Thr_Dehydratase"/>
</dbReference>
<comment type="cofactor">
    <cofactor evidence="1 8">
        <name>pyridoxal 5'-phosphate</name>
        <dbReference type="ChEBI" id="CHEBI:597326"/>
    </cofactor>
</comment>
<organism evidence="10 11">
    <name type="scientific">Anaeroselena agilis</name>
    <dbReference type="NCBI Taxonomy" id="3063788"/>
    <lineage>
        <taxon>Bacteria</taxon>
        <taxon>Bacillati</taxon>
        <taxon>Bacillota</taxon>
        <taxon>Negativicutes</taxon>
        <taxon>Acetonemataceae</taxon>
        <taxon>Anaeroselena</taxon>
    </lineage>
</organism>
<dbReference type="RefSeq" id="WP_413781597.1">
    <property type="nucleotide sequence ID" value="NZ_JAUOZS010000001.1"/>
</dbReference>
<evidence type="ECO:0000256" key="7">
    <source>
        <dbReference type="NCBIfam" id="TIGR00260"/>
    </source>
</evidence>
<protein>
    <recommendedName>
        <fullName evidence="3 7">Threonine synthase</fullName>
        <ecNumber evidence="7 8">4.2.3.1</ecNumber>
    </recommendedName>
</protein>
<evidence type="ECO:0000256" key="3">
    <source>
        <dbReference type="ARBA" id="ARBA00018679"/>
    </source>
</evidence>
<dbReference type="InterPro" id="IPR036052">
    <property type="entry name" value="TrpB-like_PALP_sf"/>
</dbReference>
<evidence type="ECO:0000259" key="9">
    <source>
        <dbReference type="Pfam" id="PF00291"/>
    </source>
</evidence>
<evidence type="ECO:0000256" key="8">
    <source>
        <dbReference type="PIRNR" id="PIRNR038945"/>
    </source>
</evidence>
<keyword evidence="11" id="KW-1185">Reference proteome</keyword>
<comment type="catalytic activity">
    <reaction evidence="6 8">
        <text>O-phospho-L-homoserine + H2O = L-threonine + phosphate</text>
        <dbReference type="Rhea" id="RHEA:10840"/>
        <dbReference type="ChEBI" id="CHEBI:15377"/>
        <dbReference type="ChEBI" id="CHEBI:43474"/>
        <dbReference type="ChEBI" id="CHEBI:57590"/>
        <dbReference type="ChEBI" id="CHEBI:57926"/>
        <dbReference type="EC" id="4.2.3.1"/>
    </reaction>
</comment>
<dbReference type="EC" id="4.2.3.1" evidence="7 8"/>
<dbReference type="Proteomes" id="UP001254848">
    <property type="component" value="Unassembled WGS sequence"/>
</dbReference>
<dbReference type="PANTHER" id="PTHR48078:SF6">
    <property type="entry name" value="L-THREONINE DEHYDRATASE CATABOLIC TDCB"/>
    <property type="match status" value="1"/>
</dbReference>
<dbReference type="InterPro" id="IPR001926">
    <property type="entry name" value="TrpB-like_PALP"/>
</dbReference>
<proteinExistence type="inferred from homology"/>
<name>A0ABU3P261_9FIRM</name>
<dbReference type="InterPro" id="IPR004450">
    <property type="entry name" value="Thr_synthase-like"/>
</dbReference>
<dbReference type="PIRSF" id="PIRSF038945">
    <property type="entry name" value="Thr_synthase"/>
    <property type="match status" value="1"/>
</dbReference>
<dbReference type="InterPro" id="IPR026260">
    <property type="entry name" value="Thr_Synthase_bac/arc"/>
</dbReference>
<keyword evidence="8" id="KW-0791">Threonine biosynthesis</keyword>
<keyword evidence="5 8" id="KW-0456">Lyase</keyword>
<comment type="caution">
    <text evidence="10">The sequence shown here is derived from an EMBL/GenBank/DDBJ whole genome shotgun (WGS) entry which is preliminary data.</text>
</comment>
<comment type="similarity">
    <text evidence="2 8">Belongs to the threonine synthase family.</text>
</comment>
<dbReference type="Pfam" id="PF00291">
    <property type="entry name" value="PALP"/>
    <property type="match status" value="1"/>
</dbReference>
<dbReference type="SUPFAM" id="SSF53686">
    <property type="entry name" value="Tryptophan synthase beta subunit-like PLP-dependent enzymes"/>
    <property type="match status" value="1"/>
</dbReference>
<dbReference type="Gene3D" id="3.40.50.1100">
    <property type="match status" value="2"/>
</dbReference>
<keyword evidence="4 8" id="KW-0663">Pyridoxal phosphate</keyword>
<evidence type="ECO:0000313" key="11">
    <source>
        <dbReference type="Proteomes" id="UP001254848"/>
    </source>
</evidence>
<sequence>MSHVQGLECVTCGRGYSCREVEYYCPVCGYEDGILDVKYDYAAVGREINPAIMGACDERSMWRYLPLLPVENPALIPRPQVGWTPLYPAPRLARELKVAECYIKDEGRNPTASFKDRASAVGVVKALEKGAARITCASTGNAASSLAGFAAAAGLPATIFVPRQAPEAKKAQLMIYGAQVLAVEGTYDQAWELCMQASAEFGWYNRNCAVNPYLIEGKKTVSFELVEQFASLTGRPCPDWVAVSVGDGCTVGGVWKGLREMHRLGFMPKVPKILGVQAAGCQPFVTAWREGGSLCPVAADTIADSIAVGHPRNFRKGLRAVTASAGAFVAVSDDEIAWSMVALARKAAVFGEPAGVAGVAGVKKAAEQGIIAAGETVAIIVTGNGLKDTRSAIRAAGSPVAIEPSLEAVRSVVAGEGAHG</sequence>
<comment type="pathway">
    <text evidence="8">Amino-acid biosynthesis; L-threonine biosynthesis; L-threonine from L-aspartate: step 5/5.</text>
</comment>
<evidence type="ECO:0000256" key="6">
    <source>
        <dbReference type="ARBA" id="ARBA00049144"/>
    </source>
</evidence>
<evidence type="ECO:0000256" key="2">
    <source>
        <dbReference type="ARBA" id="ARBA00005517"/>
    </source>
</evidence>
<dbReference type="GO" id="GO:0004795">
    <property type="term" value="F:threonine synthase activity"/>
    <property type="evidence" value="ECO:0007669"/>
    <property type="project" value="UniProtKB-EC"/>
</dbReference>
<evidence type="ECO:0000313" key="10">
    <source>
        <dbReference type="EMBL" id="MDT8903136.1"/>
    </source>
</evidence>
<evidence type="ECO:0000256" key="1">
    <source>
        <dbReference type="ARBA" id="ARBA00001933"/>
    </source>
</evidence>
<dbReference type="EMBL" id="JAUOZS010000001">
    <property type="protein sequence ID" value="MDT8903136.1"/>
    <property type="molecule type" value="Genomic_DNA"/>
</dbReference>
<dbReference type="PANTHER" id="PTHR48078">
    <property type="entry name" value="THREONINE DEHYDRATASE, MITOCHONDRIAL-RELATED"/>
    <property type="match status" value="1"/>
</dbReference>
<keyword evidence="8" id="KW-0028">Amino-acid biosynthesis</keyword>
<gene>
    <name evidence="10" type="primary">thrC</name>
    <name evidence="10" type="ORF">Q4T40_18025</name>
</gene>
<comment type="function">
    <text evidence="8">Catalyzes the gamma-elimination of phosphate from L-phosphohomoserine and the beta-addition of water to produce L-threonine.</text>
</comment>
<dbReference type="NCBIfam" id="TIGR00260">
    <property type="entry name" value="thrC"/>
    <property type="match status" value="1"/>
</dbReference>
<evidence type="ECO:0000256" key="4">
    <source>
        <dbReference type="ARBA" id="ARBA00022898"/>
    </source>
</evidence>
<reference evidence="10 11" key="1">
    <citation type="submission" date="2023-07" db="EMBL/GenBank/DDBJ databases">
        <title>The novel representative of Negativicutes class, Anaeroselena agilis gen. nov. sp. nov.</title>
        <authorList>
            <person name="Prokofeva M.I."/>
            <person name="Elcheninov A.G."/>
            <person name="Klyukina A."/>
            <person name="Kublanov I.V."/>
            <person name="Frolov E.N."/>
            <person name="Podosokorskaya O.A."/>
        </authorList>
    </citation>
    <scope>NUCLEOTIDE SEQUENCE [LARGE SCALE GENOMIC DNA]</scope>
    <source>
        <strain evidence="10 11">4137-cl</strain>
    </source>
</reference>